<gene>
    <name evidence="2" type="primary">20350039</name>
    <name evidence="1" type="ORF">GGTG_09581</name>
</gene>
<dbReference type="HOGENOM" id="CLU_2469216_0_0_1"/>
<reference evidence="1" key="3">
    <citation type="submission" date="2010-09" db="EMBL/GenBank/DDBJ databases">
        <title>Annotation of Gaeumannomyces graminis var. tritici R3-111a-1.</title>
        <authorList>
            <consortium name="The Broad Institute Genome Sequencing Platform"/>
            <person name="Ma L.-J."/>
            <person name="Dead R."/>
            <person name="Young S.K."/>
            <person name="Zeng Q."/>
            <person name="Gargeya S."/>
            <person name="Fitzgerald M."/>
            <person name="Haas B."/>
            <person name="Abouelleil A."/>
            <person name="Alvarado L."/>
            <person name="Arachchi H.M."/>
            <person name="Berlin A."/>
            <person name="Brown A."/>
            <person name="Chapman S.B."/>
            <person name="Chen Z."/>
            <person name="Dunbar C."/>
            <person name="Freedman E."/>
            <person name="Gearin G."/>
            <person name="Gellesch M."/>
            <person name="Goldberg J."/>
            <person name="Griggs A."/>
            <person name="Gujja S."/>
            <person name="Heiman D."/>
            <person name="Howarth C."/>
            <person name="Larson L."/>
            <person name="Lui A."/>
            <person name="MacDonald P.J.P."/>
            <person name="Mehta T."/>
            <person name="Montmayeur A."/>
            <person name="Murphy C."/>
            <person name="Neiman D."/>
            <person name="Pearson M."/>
            <person name="Priest M."/>
            <person name="Roberts A."/>
            <person name="Saif S."/>
            <person name="Shea T."/>
            <person name="Shenoy N."/>
            <person name="Sisk P."/>
            <person name="Stolte C."/>
            <person name="Sykes S."/>
            <person name="Yandava C."/>
            <person name="Wortman J."/>
            <person name="Nusbaum C."/>
            <person name="Birren B."/>
        </authorList>
    </citation>
    <scope>NUCLEOTIDE SEQUENCE</scope>
    <source>
        <strain evidence="1">R3-111a-1</strain>
    </source>
</reference>
<dbReference type="RefSeq" id="XP_009225697.1">
    <property type="nucleotide sequence ID" value="XM_009227433.1"/>
</dbReference>
<dbReference type="Proteomes" id="UP000006039">
    <property type="component" value="Unassembled WGS sequence"/>
</dbReference>
<evidence type="ECO:0000313" key="2">
    <source>
        <dbReference type="EnsemblFungi" id="EJT72723"/>
    </source>
</evidence>
<evidence type="ECO:0000313" key="1">
    <source>
        <dbReference type="EMBL" id="EJT72723.1"/>
    </source>
</evidence>
<reference evidence="2" key="4">
    <citation type="journal article" date="2015" name="G3 (Bethesda)">
        <title>Genome sequences of three phytopathogenic species of the Magnaporthaceae family of fungi.</title>
        <authorList>
            <person name="Okagaki L.H."/>
            <person name="Nunes C.C."/>
            <person name="Sailsbery J."/>
            <person name="Clay B."/>
            <person name="Brown D."/>
            <person name="John T."/>
            <person name="Oh Y."/>
            <person name="Young N."/>
            <person name="Fitzgerald M."/>
            <person name="Haas B.J."/>
            <person name="Zeng Q."/>
            <person name="Young S."/>
            <person name="Adiconis X."/>
            <person name="Fan L."/>
            <person name="Levin J.Z."/>
            <person name="Mitchell T.K."/>
            <person name="Okubara P.A."/>
            <person name="Farman M.L."/>
            <person name="Kohn L.M."/>
            <person name="Birren B."/>
            <person name="Ma L.-J."/>
            <person name="Dean R.A."/>
        </authorList>
    </citation>
    <scope>NUCLEOTIDE SEQUENCE</scope>
    <source>
        <strain evidence="2">R3-111a-1</strain>
    </source>
</reference>
<name>J3P7U0_GAET3</name>
<protein>
    <submittedName>
        <fullName evidence="1 2">Uncharacterized protein</fullName>
    </submittedName>
</protein>
<dbReference type="AlphaFoldDB" id="J3P7U0"/>
<dbReference type="EMBL" id="GL385399">
    <property type="protein sequence ID" value="EJT72723.1"/>
    <property type="molecule type" value="Genomic_DNA"/>
</dbReference>
<reference evidence="2" key="5">
    <citation type="submission" date="2018-04" db="UniProtKB">
        <authorList>
            <consortium name="EnsemblFungi"/>
        </authorList>
    </citation>
    <scope>IDENTIFICATION</scope>
    <source>
        <strain evidence="2">R3-111a-1</strain>
    </source>
</reference>
<accession>J3P7U0</accession>
<reference evidence="3" key="1">
    <citation type="submission" date="2010-07" db="EMBL/GenBank/DDBJ databases">
        <title>The genome sequence of Gaeumannomyces graminis var. tritici strain R3-111a-1.</title>
        <authorList>
            <consortium name="The Broad Institute Genome Sequencing Platform"/>
            <person name="Ma L.-J."/>
            <person name="Dead R."/>
            <person name="Young S."/>
            <person name="Zeng Q."/>
            <person name="Koehrsen M."/>
            <person name="Alvarado L."/>
            <person name="Berlin A."/>
            <person name="Chapman S.B."/>
            <person name="Chen Z."/>
            <person name="Freedman E."/>
            <person name="Gellesch M."/>
            <person name="Goldberg J."/>
            <person name="Griggs A."/>
            <person name="Gujja S."/>
            <person name="Heilman E.R."/>
            <person name="Heiman D."/>
            <person name="Hepburn T."/>
            <person name="Howarth C."/>
            <person name="Jen D."/>
            <person name="Larson L."/>
            <person name="Mehta T."/>
            <person name="Neiman D."/>
            <person name="Pearson M."/>
            <person name="Roberts A."/>
            <person name="Saif S."/>
            <person name="Shea T."/>
            <person name="Shenoy N."/>
            <person name="Sisk P."/>
            <person name="Stolte C."/>
            <person name="Sykes S."/>
            <person name="Walk T."/>
            <person name="White J."/>
            <person name="Yandava C."/>
            <person name="Haas B."/>
            <person name="Nusbaum C."/>
            <person name="Birren B."/>
        </authorList>
    </citation>
    <scope>NUCLEOTIDE SEQUENCE [LARGE SCALE GENOMIC DNA]</scope>
    <source>
        <strain evidence="3">R3-111a-1</strain>
    </source>
</reference>
<dbReference type="GeneID" id="20350039"/>
<reference evidence="1" key="2">
    <citation type="submission" date="2010-07" db="EMBL/GenBank/DDBJ databases">
        <authorList>
            <consortium name="The Broad Institute Genome Sequencing Platform"/>
            <consortium name="Broad Institute Genome Sequencing Center for Infectious Disease"/>
            <person name="Ma L.-J."/>
            <person name="Dead R."/>
            <person name="Young S."/>
            <person name="Zeng Q."/>
            <person name="Koehrsen M."/>
            <person name="Alvarado L."/>
            <person name="Berlin A."/>
            <person name="Chapman S.B."/>
            <person name="Chen Z."/>
            <person name="Freedman E."/>
            <person name="Gellesch M."/>
            <person name="Goldberg J."/>
            <person name="Griggs A."/>
            <person name="Gujja S."/>
            <person name="Heilman E.R."/>
            <person name="Heiman D."/>
            <person name="Hepburn T."/>
            <person name="Howarth C."/>
            <person name="Jen D."/>
            <person name="Larson L."/>
            <person name="Mehta T."/>
            <person name="Neiman D."/>
            <person name="Pearson M."/>
            <person name="Roberts A."/>
            <person name="Saif S."/>
            <person name="Shea T."/>
            <person name="Shenoy N."/>
            <person name="Sisk P."/>
            <person name="Stolte C."/>
            <person name="Sykes S."/>
            <person name="Walk T."/>
            <person name="White J."/>
            <person name="Yandava C."/>
            <person name="Haas B."/>
            <person name="Nusbaum C."/>
            <person name="Birren B."/>
        </authorList>
    </citation>
    <scope>NUCLEOTIDE SEQUENCE</scope>
    <source>
        <strain evidence="1">R3-111a-1</strain>
    </source>
</reference>
<evidence type="ECO:0000313" key="3">
    <source>
        <dbReference type="Proteomes" id="UP000006039"/>
    </source>
</evidence>
<keyword evidence="3" id="KW-1185">Reference proteome</keyword>
<organism evidence="1">
    <name type="scientific">Gaeumannomyces tritici (strain R3-111a-1)</name>
    <name type="common">Wheat and barley take-all root rot fungus</name>
    <name type="synonym">Gaeumannomyces graminis var. tritici</name>
    <dbReference type="NCBI Taxonomy" id="644352"/>
    <lineage>
        <taxon>Eukaryota</taxon>
        <taxon>Fungi</taxon>
        <taxon>Dikarya</taxon>
        <taxon>Ascomycota</taxon>
        <taxon>Pezizomycotina</taxon>
        <taxon>Sordariomycetes</taxon>
        <taxon>Sordariomycetidae</taxon>
        <taxon>Magnaporthales</taxon>
        <taxon>Magnaporthaceae</taxon>
        <taxon>Gaeumannomyces</taxon>
    </lineage>
</organism>
<dbReference type="VEuPathDB" id="FungiDB:GGTG_09581"/>
<proteinExistence type="predicted"/>
<dbReference type="EnsemblFungi" id="EJT72723">
    <property type="protein sequence ID" value="EJT72723"/>
    <property type="gene ID" value="GGTG_09581"/>
</dbReference>
<sequence length="88" mass="9397">MPVFGLACDSSGLMGIASWEAHMKPSFPADPVVVASAARSLGRGFEDGIVTSPSYFTKPPQSSALVRRQGQARFTEQCRPRQGKLLSA</sequence>